<evidence type="ECO:0000259" key="1">
    <source>
        <dbReference type="PROSITE" id="PS50043"/>
    </source>
</evidence>
<dbReference type="InterPro" id="IPR000792">
    <property type="entry name" value="Tscrpt_reg_LuxR_C"/>
</dbReference>
<comment type="caution">
    <text evidence="2">The sequence shown here is derived from an EMBL/GenBank/DDBJ whole genome shotgun (WGS) entry which is preliminary data.</text>
</comment>
<dbReference type="Proteomes" id="UP001156882">
    <property type="component" value="Unassembled WGS sequence"/>
</dbReference>
<gene>
    <name evidence="2" type="ORF">GCM10007874_61430</name>
</gene>
<proteinExistence type="predicted"/>
<dbReference type="Pfam" id="PF00196">
    <property type="entry name" value="GerE"/>
    <property type="match status" value="1"/>
</dbReference>
<organism evidence="2 3">
    <name type="scientific">Labrys miyagiensis</name>
    <dbReference type="NCBI Taxonomy" id="346912"/>
    <lineage>
        <taxon>Bacteria</taxon>
        <taxon>Pseudomonadati</taxon>
        <taxon>Pseudomonadota</taxon>
        <taxon>Alphaproteobacteria</taxon>
        <taxon>Hyphomicrobiales</taxon>
        <taxon>Xanthobacteraceae</taxon>
        <taxon>Labrys</taxon>
    </lineage>
</organism>
<dbReference type="SUPFAM" id="SSF46894">
    <property type="entry name" value="C-terminal effector domain of the bipartite response regulators"/>
    <property type="match status" value="1"/>
</dbReference>
<feature type="domain" description="HTH luxR-type" evidence="1">
    <location>
        <begin position="96"/>
        <end position="161"/>
    </location>
</feature>
<dbReference type="CDD" id="cd06170">
    <property type="entry name" value="LuxR_C_like"/>
    <property type="match status" value="1"/>
</dbReference>
<dbReference type="PANTHER" id="PTHR45566:SF1">
    <property type="entry name" value="HTH-TYPE TRANSCRIPTIONAL REGULATOR YHJB-RELATED"/>
    <property type="match status" value="1"/>
</dbReference>
<evidence type="ECO:0000313" key="2">
    <source>
        <dbReference type="EMBL" id="GLS23123.1"/>
    </source>
</evidence>
<name>A0ABQ6CTJ6_9HYPH</name>
<dbReference type="PROSITE" id="PS00622">
    <property type="entry name" value="HTH_LUXR_1"/>
    <property type="match status" value="1"/>
</dbReference>
<accession>A0ABQ6CTJ6</accession>
<keyword evidence="3" id="KW-1185">Reference proteome</keyword>
<evidence type="ECO:0000313" key="3">
    <source>
        <dbReference type="Proteomes" id="UP001156882"/>
    </source>
</evidence>
<reference evidence="3" key="1">
    <citation type="journal article" date="2019" name="Int. J. Syst. Evol. Microbiol.">
        <title>The Global Catalogue of Microorganisms (GCM) 10K type strain sequencing project: providing services to taxonomists for standard genome sequencing and annotation.</title>
        <authorList>
            <consortium name="The Broad Institute Genomics Platform"/>
            <consortium name="The Broad Institute Genome Sequencing Center for Infectious Disease"/>
            <person name="Wu L."/>
            <person name="Ma J."/>
        </authorList>
    </citation>
    <scope>NUCLEOTIDE SEQUENCE [LARGE SCALE GENOMIC DNA]</scope>
    <source>
        <strain evidence="3">NBRC 101365</strain>
    </source>
</reference>
<dbReference type="SMART" id="SM00421">
    <property type="entry name" value="HTH_LUXR"/>
    <property type="match status" value="1"/>
</dbReference>
<dbReference type="PANTHER" id="PTHR45566">
    <property type="entry name" value="HTH-TYPE TRANSCRIPTIONAL REGULATOR YHJB-RELATED"/>
    <property type="match status" value="1"/>
</dbReference>
<protein>
    <recommendedName>
        <fullName evidence="1">HTH luxR-type domain-containing protein</fullName>
    </recommendedName>
</protein>
<dbReference type="InterPro" id="IPR016032">
    <property type="entry name" value="Sig_transdc_resp-reg_C-effctor"/>
</dbReference>
<dbReference type="PRINTS" id="PR00038">
    <property type="entry name" value="HTHLUXR"/>
</dbReference>
<dbReference type="EMBL" id="BSPC01000069">
    <property type="protein sequence ID" value="GLS23123.1"/>
    <property type="molecule type" value="Genomic_DNA"/>
</dbReference>
<dbReference type="InterPro" id="IPR051015">
    <property type="entry name" value="EvgA-like"/>
</dbReference>
<dbReference type="PROSITE" id="PS50043">
    <property type="entry name" value="HTH_LUXR_2"/>
    <property type="match status" value="1"/>
</dbReference>
<sequence length="163" mass="17823">MLLCANGQKETEEFINEGLDAILQFDARARPVLISDVDQPSQMIAALNKGAKGYVPISLDLEIATGAIKLVAVGGTFIPASGLLSARPASQPRPEVRLSSDLLTDRQVAVLEHLRRGDQNKIIAHKMNMSEATVKIHVRNMMKKLKAKNRTELVCLTNRLLGL</sequence>
<dbReference type="Gene3D" id="3.40.50.2300">
    <property type="match status" value="1"/>
</dbReference>